<evidence type="ECO:0000313" key="2">
    <source>
        <dbReference type="EMBL" id="MBW61801.1"/>
    </source>
</evidence>
<dbReference type="AlphaFoldDB" id="A0A2M4C9I5"/>
<protein>
    <submittedName>
        <fullName evidence="2">Putative secreted protein</fullName>
    </submittedName>
</protein>
<sequence>MCWFLFLFAIRFPPQSVSSRYSGFCGPKTKTRWNLPATADGAVPLLLLDGHTPPLPACRFSFASAAAANATVAFFDVERVDTRSGDRLLHRAGCALL</sequence>
<organism evidence="2">
    <name type="scientific">Anopheles marajoara</name>
    <dbReference type="NCBI Taxonomy" id="58244"/>
    <lineage>
        <taxon>Eukaryota</taxon>
        <taxon>Metazoa</taxon>
        <taxon>Ecdysozoa</taxon>
        <taxon>Arthropoda</taxon>
        <taxon>Hexapoda</taxon>
        <taxon>Insecta</taxon>
        <taxon>Pterygota</taxon>
        <taxon>Neoptera</taxon>
        <taxon>Endopterygota</taxon>
        <taxon>Diptera</taxon>
        <taxon>Nematocera</taxon>
        <taxon>Culicoidea</taxon>
        <taxon>Culicidae</taxon>
        <taxon>Anophelinae</taxon>
        <taxon>Anopheles</taxon>
    </lineage>
</organism>
<name>A0A2M4C9I5_9DIPT</name>
<feature type="signal peptide" evidence="1">
    <location>
        <begin position="1"/>
        <end position="19"/>
    </location>
</feature>
<accession>A0A2M4C9I5</accession>
<evidence type="ECO:0000256" key="1">
    <source>
        <dbReference type="SAM" id="SignalP"/>
    </source>
</evidence>
<feature type="chain" id="PRO_5014882595" evidence="1">
    <location>
        <begin position="20"/>
        <end position="97"/>
    </location>
</feature>
<reference evidence="2" key="1">
    <citation type="submission" date="2018-01" db="EMBL/GenBank/DDBJ databases">
        <title>An insight into the sialome of Amazonian anophelines.</title>
        <authorList>
            <person name="Ribeiro J.M."/>
            <person name="Scarpassa V."/>
            <person name="Calvo E."/>
        </authorList>
    </citation>
    <scope>NUCLEOTIDE SEQUENCE</scope>
    <source>
        <tissue evidence="2">Salivary glands</tissue>
    </source>
</reference>
<dbReference type="EMBL" id="GGFJ01012660">
    <property type="protein sequence ID" value="MBW61801.1"/>
    <property type="molecule type" value="Transcribed_RNA"/>
</dbReference>
<proteinExistence type="predicted"/>
<keyword evidence="1" id="KW-0732">Signal</keyword>